<evidence type="ECO:0000313" key="2">
    <source>
        <dbReference type="Proteomes" id="UP000887575"/>
    </source>
</evidence>
<keyword evidence="2" id="KW-1185">Reference proteome</keyword>
<organism evidence="2 3">
    <name type="scientific">Mesorhabditis belari</name>
    <dbReference type="NCBI Taxonomy" id="2138241"/>
    <lineage>
        <taxon>Eukaryota</taxon>
        <taxon>Metazoa</taxon>
        <taxon>Ecdysozoa</taxon>
        <taxon>Nematoda</taxon>
        <taxon>Chromadorea</taxon>
        <taxon>Rhabditida</taxon>
        <taxon>Rhabditina</taxon>
        <taxon>Rhabditomorpha</taxon>
        <taxon>Rhabditoidea</taxon>
        <taxon>Rhabditidae</taxon>
        <taxon>Mesorhabditinae</taxon>
        <taxon>Mesorhabditis</taxon>
    </lineage>
</organism>
<proteinExistence type="predicted"/>
<evidence type="ECO:0000256" key="1">
    <source>
        <dbReference type="SAM" id="MobiDB-lite"/>
    </source>
</evidence>
<reference evidence="3" key="1">
    <citation type="submission" date="2024-02" db="UniProtKB">
        <authorList>
            <consortium name="WormBaseParasite"/>
        </authorList>
    </citation>
    <scope>IDENTIFICATION</scope>
</reference>
<protein>
    <submittedName>
        <fullName evidence="3">Uncharacterized protein</fullName>
    </submittedName>
</protein>
<evidence type="ECO:0000313" key="3">
    <source>
        <dbReference type="WBParaSite" id="MBELARI_LOCUS17937"/>
    </source>
</evidence>
<dbReference type="WBParaSite" id="MBELARI_LOCUS17937">
    <property type="protein sequence ID" value="MBELARI_LOCUS17937"/>
    <property type="gene ID" value="MBELARI_LOCUS17937"/>
</dbReference>
<accession>A0AAF3EWJ7</accession>
<dbReference type="Proteomes" id="UP000887575">
    <property type="component" value="Unassembled WGS sequence"/>
</dbReference>
<dbReference type="AlphaFoldDB" id="A0AAF3EWJ7"/>
<feature type="region of interest" description="Disordered" evidence="1">
    <location>
        <begin position="1"/>
        <end position="23"/>
    </location>
</feature>
<feature type="compositionally biased region" description="Polar residues" evidence="1">
    <location>
        <begin position="1"/>
        <end position="22"/>
    </location>
</feature>
<sequence length="96" mass="10598">MGNSSTKRSTGDPSRTPSQTIQIDCGKDTEGKARIITALIPNDYRPDLSDTNYRSEDLDEKIYHKIGQGRTVTAVAALREIKGAFGNETERVVLKE</sequence>
<name>A0AAF3EWJ7_9BILA</name>